<dbReference type="EMBL" id="AP027080">
    <property type="protein sequence ID" value="BDU73181.1"/>
    <property type="molecule type" value="Genomic_DNA"/>
</dbReference>
<evidence type="ECO:0000313" key="2">
    <source>
        <dbReference type="Proteomes" id="UP001238179"/>
    </source>
</evidence>
<keyword evidence="2" id="KW-1185">Reference proteome</keyword>
<evidence type="ECO:0000313" key="1">
    <source>
        <dbReference type="EMBL" id="BDU73181.1"/>
    </source>
</evidence>
<organism evidence="1 2">
    <name type="scientific">Mesoterricola silvestris</name>
    <dbReference type="NCBI Taxonomy" id="2927979"/>
    <lineage>
        <taxon>Bacteria</taxon>
        <taxon>Pseudomonadati</taxon>
        <taxon>Acidobacteriota</taxon>
        <taxon>Holophagae</taxon>
        <taxon>Holophagales</taxon>
        <taxon>Holophagaceae</taxon>
        <taxon>Mesoterricola</taxon>
    </lineage>
</organism>
<dbReference type="AlphaFoldDB" id="A0AA48GHV4"/>
<accession>A0AA48GHV4</accession>
<reference evidence="2" key="1">
    <citation type="journal article" date="2023" name="Int. J. Syst. Evol. Microbiol.">
        <title>Mesoterricola silvestris gen. nov., sp. nov., Mesoterricola sediminis sp. nov., Geothrix oryzae sp. nov., Geothrix edaphica sp. nov., Geothrix rubra sp. nov., and Geothrix limicola sp. nov., six novel members of Acidobacteriota isolated from soils.</title>
        <authorList>
            <person name="Itoh H."/>
            <person name="Sugisawa Y."/>
            <person name="Mise K."/>
            <person name="Xu Z."/>
            <person name="Kuniyasu M."/>
            <person name="Ushijima N."/>
            <person name="Kawano K."/>
            <person name="Kobayashi E."/>
            <person name="Shiratori Y."/>
            <person name="Masuda Y."/>
            <person name="Senoo K."/>
        </authorList>
    </citation>
    <scope>NUCLEOTIDE SEQUENCE [LARGE SCALE GENOMIC DNA]</scope>
    <source>
        <strain evidence="2">W79</strain>
    </source>
</reference>
<sequence length="66" mass="7359">MDDPLEAGMVIQGLLFLAPREALEALRQGALLVDLRMEELGACPSNIRPRDGAWRPDYRAQGPREI</sequence>
<proteinExistence type="predicted"/>
<dbReference type="RefSeq" id="WP_316411824.1">
    <property type="nucleotide sequence ID" value="NZ_AP027080.1"/>
</dbReference>
<gene>
    <name evidence="1" type="ORF">METEAL_23550</name>
</gene>
<dbReference type="Proteomes" id="UP001238179">
    <property type="component" value="Chromosome"/>
</dbReference>
<protein>
    <submittedName>
        <fullName evidence="1">Uncharacterized protein</fullName>
    </submittedName>
</protein>
<dbReference type="KEGG" id="msil:METEAL_23550"/>
<name>A0AA48GHV4_9BACT</name>